<evidence type="ECO:0000256" key="5">
    <source>
        <dbReference type="ARBA" id="ARBA00022729"/>
    </source>
</evidence>
<keyword evidence="5" id="KW-0732">Signal</keyword>
<gene>
    <name evidence="10" type="ORF">ACHKAR_19900</name>
</gene>
<dbReference type="InterPro" id="IPR023997">
    <property type="entry name" value="TonB-dep_OMP_SusC/RagA_CS"/>
</dbReference>
<dbReference type="PROSITE" id="PS52016">
    <property type="entry name" value="TONB_DEPENDENT_REC_3"/>
    <property type="match status" value="1"/>
</dbReference>
<keyword evidence="2 8" id="KW-0813">Transport</keyword>
<proteinExistence type="inferred from homology"/>
<reference evidence="10 11" key="1">
    <citation type="journal article" date="2013" name="Int. J. Syst. Evol. Microbiol.">
        <title>Marinoscillum luteum sp. nov., isolated from marine sediment.</title>
        <authorList>
            <person name="Cha I.T."/>
            <person name="Park S.J."/>
            <person name="Kim S.J."/>
            <person name="Kim J.G."/>
            <person name="Jung M.Y."/>
            <person name="Shin K.S."/>
            <person name="Kwon K.K."/>
            <person name="Yang S.H."/>
            <person name="Seo Y.S."/>
            <person name="Rhee S.K."/>
        </authorList>
    </citation>
    <scope>NUCLEOTIDE SEQUENCE [LARGE SCALE GENOMIC DNA]</scope>
    <source>
        <strain evidence="10 11">KCTC 23939</strain>
    </source>
</reference>
<keyword evidence="4 8" id="KW-0812">Transmembrane</keyword>
<feature type="domain" description="TonB-dependent receptor plug" evidence="9">
    <location>
        <begin position="225"/>
        <end position="329"/>
    </location>
</feature>
<keyword evidence="7 8" id="KW-0998">Cell outer membrane</keyword>
<comment type="caution">
    <text evidence="10">The sequence shown here is derived from an EMBL/GenBank/DDBJ whole genome shotgun (WGS) entry which is preliminary data.</text>
</comment>
<evidence type="ECO:0000313" key="10">
    <source>
        <dbReference type="EMBL" id="MFH6985727.1"/>
    </source>
</evidence>
<dbReference type="SUPFAM" id="SSF49464">
    <property type="entry name" value="Carboxypeptidase regulatory domain-like"/>
    <property type="match status" value="1"/>
</dbReference>
<keyword evidence="6 8" id="KW-0472">Membrane</keyword>
<dbReference type="RefSeq" id="WP_395419130.1">
    <property type="nucleotide sequence ID" value="NZ_JBIPKE010000020.1"/>
</dbReference>
<dbReference type="InterPro" id="IPR036942">
    <property type="entry name" value="Beta-barrel_TonB_sf"/>
</dbReference>
<organism evidence="10 11">
    <name type="scientific">Marinoscillum luteum</name>
    <dbReference type="NCBI Taxonomy" id="861051"/>
    <lineage>
        <taxon>Bacteria</taxon>
        <taxon>Pseudomonadati</taxon>
        <taxon>Bacteroidota</taxon>
        <taxon>Cytophagia</taxon>
        <taxon>Cytophagales</taxon>
        <taxon>Reichenbachiellaceae</taxon>
        <taxon>Marinoscillum</taxon>
    </lineage>
</organism>
<accession>A0ABW7NDL9</accession>
<comment type="similarity">
    <text evidence="8">Belongs to the TonB-dependent receptor family.</text>
</comment>
<dbReference type="InterPro" id="IPR037066">
    <property type="entry name" value="Plug_dom_sf"/>
</dbReference>
<dbReference type="InterPro" id="IPR023996">
    <property type="entry name" value="TonB-dep_OMP_SusC/RagA"/>
</dbReference>
<dbReference type="InterPro" id="IPR012910">
    <property type="entry name" value="Plug_dom"/>
</dbReference>
<evidence type="ECO:0000256" key="4">
    <source>
        <dbReference type="ARBA" id="ARBA00022692"/>
    </source>
</evidence>
<dbReference type="Gene3D" id="2.170.130.10">
    <property type="entry name" value="TonB-dependent receptor, plug domain"/>
    <property type="match status" value="1"/>
</dbReference>
<evidence type="ECO:0000256" key="2">
    <source>
        <dbReference type="ARBA" id="ARBA00022448"/>
    </source>
</evidence>
<comment type="subcellular location">
    <subcellularLocation>
        <location evidence="1 8">Cell outer membrane</location>
        <topology evidence="1 8">Multi-pass membrane protein</topology>
    </subcellularLocation>
</comment>
<dbReference type="NCBIfam" id="TIGR04057">
    <property type="entry name" value="SusC_RagA_signa"/>
    <property type="match status" value="1"/>
</dbReference>
<dbReference type="NCBIfam" id="TIGR04056">
    <property type="entry name" value="OMP_RagA_SusC"/>
    <property type="match status" value="1"/>
</dbReference>
<keyword evidence="3 8" id="KW-1134">Transmembrane beta strand</keyword>
<dbReference type="Proteomes" id="UP001610063">
    <property type="component" value="Unassembled WGS sequence"/>
</dbReference>
<dbReference type="Pfam" id="PF13715">
    <property type="entry name" value="CarbopepD_reg_2"/>
    <property type="match status" value="1"/>
</dbReference>
<keyword evidence="11" id="KW-1185">Reference proteome</keyword>
<name>A0ABW7NDL9_9BACT</name>
<protein>
    <submittedName>
        <fullName evidence="10">SusC/RagA family TonB-linked outer membrane protein</fullName>
    </submittedName>
</protein>
<dbReference type="InterPro" id="IPR039426">
    <property type="entry name" value="TonB-dep_rcpt-like"/>
</dbReference>
<evidence type="ECO:0000256" key="8">
    <source>
        <dbReference type="PROSITE-ProRule" id="PRU01360"/>
    </source>
</evidence>
<sequence>MHAKLQKLIIRMSKIAIYAIIMCYSLTMAFAYETSAQRKYLSEISFELNYEGKRLIDLLEEIEGSSEFSFAYSKRELKDKSIYLTTGKWNMDDLLKEISVQARVSLRRINETITIKKVNEAEKLPVVSEVVYVKREISGRVIDENEEGLPGATIVEKGTTNGTITDIDGQFKIEVSEEASLLISFVGYHTQEVTVGDRTNFDITLEPDYTSLQEVVVIGYGEQKKADLTGAVSVVDTEELQKRQATTVAEAMQGLATGVNIRGGGQPGSEAQIQIRGLSNFSNQPPLYVIDGMITTANRDFNPNDIESIQILKDASAAAIYGSRAANGVIIITTKKGREGPLQVKFSGKTGVQQIPRYELADRDEYIQLNNMAYDNAGVPRQDHDLTNDTDWQDEAFQSGRIQDYNLSFSGGGPNGNYLISGNYFENKGTVISTGFERMSFRVNTSAKKGIFSVGENIAITNAQADEMSGNPIFDVIRLMPTIPVYDENNPGGYGYGNEARARTFGTNPVAIAELEDRTNANFRVRGNVWSELQFLPSLKYRVNMGYERSNDHYQFLRKEGNWTLNQPYDPSIAIENRGESSTLLVENTLNFNKDFGKHQVDVLLGQTFQNDKYARMEGVKRNLPQNPTTGQYYTVLDQGDQAVVTGFRQEAVLISYLGRINYTYDNKYILNAVFRKDGTSRLSKDNRWSSFPSLAAAWRISDEAFFNSSLISNLKLRANYGTLGSSNIGYWDYQQTINTFPTIAMGRDQHIEPGGTNIRLANNNLRWETLTQKNFGLDLGLLKNKLTATAEYYISETKDVLTEAPITLTTGNDGGNPVVNAASLKNSGFELSLTYSEAEKAFKYNTTLNVTTIKNEVLSLGYGRNDIYVGNTVTEVGQPIGMWYVLETDGLFQTTQDIEGHTTDGQIIQPGAQPGDIRFVDHNGDGQITNDDKVVMGNPWADIELGFNFNASYQNFEFSMTWFSSLGATVYNGPMSLMGRFDDNSNYPAGIKPWTPENPDTDVPRAYYGTTLNSRGDTDRWLENGNFARMKFISLAYNLPSAWVERIGFETAQVSISGQNLITLTKYSGLDPEFRGPGIYERGFDLGAFPNVKTFSMGLNFGF</sequence>
<dbReference type="PANTHER" id="PTHR30069:SF29">
    <property type="entry name" value="HEMOGLOBIN AND HEMOGLOBIN-HAPTOGLOBIN-BINDING PROTEIN 1-RELATED"/>
    <property type="match status" value="1"/>
</dbReference>
<dbReference type="Gene3D" id="2.40.170.20">
    <property type="entry name" value="TonB-dependent receptor, beta-barrel domain"/>
    <property type="match status" value="1"/>
</dbReference>
<evidence type="ECO:0000256" key="3">
    <source>
        <dbReference type="ARBA" id="ARBA00022452"/>
    </source>
</evidence>
<dbReference type="EMBL" id="JBIPKE010000020">
    <property type="protein sequence ID" value="MFH6985727.1"/>
    <property type="molecule type" value="Genomic_DNA"/>
</dbReference>
<dbReference type="PANTHER" id="PTHR30069">
    <property type="entry name" value="TONB-DEPENDENT OUTER MEMBRANE RECEPTOR"/>
    <property type="match status" value="1"/>
</dbReference>
<evidence type="ECO:0000256" key="6">
    <source>
        <dbReference type="ARBA" id="ARBA00023136"/>
    </source>
</evidence>
<dbReference type="SUPFAM" id="SSF56935">
    <property type="entry name" value="Porins"/>
    <property type="match status" value="1"/>
</dbReference>
<evidence type="ECO:0000259" key="9">
    <source>
        <dbReference type="Pfam" id="PF07715"/>
    </source>
</evidence>
<evidence type="ECO:0000256" key="1">
    <source>
        <dbReference type="ARBA" id="ARBA00004571"/>
    </source>
</evidence>
<evidence type="ECO:0000313" key="11">
    <source>
        <dbReference type="Proteomes" id="UP001610063"/>
    </source>
</evidence>
<evidence type="ECO:0000256" key="7">
    <source>
        <dbReference type="ARBA" id="ARBA00023237"/>
    </source>
</evidence>
<dbReference type="InterPro" id="IPR008969">
    <property type="entry name" value="CarboxyPept-like_regulatory"/>
</dbReference>
<dbReference type="Gene3D" id="2.60.40.1120">
    <property type="entry name" value="Carboxypeptidase-like, regulatory domain"/>
    <property type="match status" value="1"/>
</dbReference>
<dbReference type="Pfam" id="PF07715">
    <property type="entry name" value="Plug"/>
    <property type="match status" value="1"/>
</dbReference>